<dbReference type="EMBL" id="QCYY01002440">
    <property type="protein sequence ID" value="ROT70333.1"/>
    <property type="molecule type" value="Genomic_DNA"/>
</dbReference>
<sequence length="318" mass="35902">MIAMTQIVAMLWAVTAVVGAAANEPLNRRATFPASSSETKQVDQQLSAILSTITENHNQLQATIRDIGRMVRRTHREITDLREDTDLILGKMYKPSCQDIAEGQPDHIAGKNQLTTEGVYTIRPPKFKPKKVRCELGRGAIGWTVILARNDGREPFNRTFQDYKDGFGDPAQDHWIGLDMLHKLTTWEPHQLRAVMEDFDGSKTWVQYNVFRVDGPEEDYKLTAEEFEADSAAGDGLSIHNGMKFSTYDHDDDTNTDGNCAKLFGGGGGWWYNNCYHVLPTGKYRNTGGSEYGGVAWYPWRNVKHSLKSLTLLIRPRY</sequence>
<feature type="chain" id="PRO_5018652008" evidence="1">
    <location>
        <begin position="23"/>
        <end position="318"/>
    </location>
</feature>
<dbReference type="InterPro" id="IPR002181">
    <property type="entry name" value="Fibrinogen_a/b/g_C_dom"/>
</dbReference>
<dbReference type="PROSITE" id="PS51406">
    <property type="entry name" value="FIBRINOGEN_C_2"/>
    <property type="match status" value="1"/>
</dbReference>
<dbReference type="PANTHER" id="PTHR19143:SF444">
    <property type="entry name" value="PROTEIN SCABROUS"/>
    <property type="match status" value="1"/>
</dbReference>
<dbReference type="AlphaFoldDB" id="A0A3R7MUX2"/>
<keyword evidence="4" id="KW-1185">Reference proteome</keyword>
<feature type="domain" description="Fibrinogen C-terminal" evidence="2">
    <location>
        <begin position="88"/>
        <end position="318"/>
    </location>
</feature>
<organism evidence="3 4">
    <name type="scientific">Penaeus vannamei</name>
    <name type="common">Whiteleg shrimp</name>
    <name type="synonym">Litopenaeus vannamei</name>
    <dbReference type="NCBI Taxonomy" id="6689"/>
    <lineage>
        <taxon>Eukaryota</taxon>
        <taxon>Metazoa</taxon>
        <taxon>Ecdysozoa</taxon>
        <taxon>Arthropoda</taxon>
        <taxon>Crustacea</taxon>
        <taxon>Multicrustacea</taxon>
        <taxon>Malacostraca</taxon>
        <taxon>Eumalacostraca</taxon>
        <taxon>Eucarida</taxon>
        <taxon>Decapoda</taxon>
        <taxon>Dendrobranchiata</taxon>
        <taxon>Penaeoidea</taxon>
        <taxon>Penaeidae</taxon>
        <taxon>Penaeus</taxon>
    </lineage>
</organism>
<dbReference type="CDD" id="cd00087">
    <property type="entry name" value="FReD"/>
    <property type="match status" value="1"/>
</dbReference>
<reference evidence="3 4" key="2">
    <citation type="submission" date="2019-01" db="EMBL/GenBank/DDBJ databases">
        <title>The decoding of complex shrimp genome reveals the adaptation for benthos swimmer, frequently molting mechanism and breeding impact on genome.</title>
        <authorList>
            <person name="Sun Y."/>
            <person name="Gao Y."/>
            <person name="Yu Y."/>
        </authorList>
    </citation>
    <scope>NUCLEOTIDE SEQUENCE [LARGE SCALE GENOMIC DNA]</scope>
    <source>
        <tissue evidence="3">Muscle</tissue>
    </source>
</reference>
<name>A0A3R7MUX2_PENVA</name>
<keyword evidence="1" id="KW-0732">Signal</keyword>
<dbReference type="PANTHER" id="PTHR19143">
    <property type="entry name" value="FIBRINOGEN/TENASCIN/ANGIOPOEITIN"/>
    <property type="match status" value="1"/>
</dbReference>
<protein>
    <submittedName>
        <fullName evidence="3">Melanization interactin protein</fullName>
    </submittedName>
</protein>
<proteinExistence type="predicted"/>
<dbReference type="Pfam" id="PF00147">
    <property type="entry name" value="Fibrinogen_C"/>
    <property type="match status" value="1"/>
</dbReference>
<dbReference type="GO" id="GO:0005615">
    <property type="term" value="C:extracellular space"/>
    <property type="evidence" value="ECO:0007669"/>
    <property type="project" value="TreeGrafter"/>
</dbReference>
<feature type="signal peptide" evidence="1">
    <location>
        <begin position="1"/>
        <end position="22"/>
    </location>
</feature>
<evidence type="ECO:0000259" key="2">
    <source>
        <dbReference type="PROSITE" id="PS51406"/>
    </source>
</evidence>
<dbReference type="OrthoDB" id="6145874at2759"/>
<dbReference type="InterPro" id="IPR036056">
    <property type="entry name" value="Fibrinogen-like_C"/>
</dbReference>
<dbReference type="InterPro" id="IPR050373">
    <property type="entry name" value="Fibrinogen_C-term_domain"/>
</dbReference>
<gene>
    <name evidence="3" type="ORF">C7M84_011383</name>
</gene>
<dbReference type="STRING" id="6689.A0A3R7MUX2"/>
<evidence type="ECO:0000313" key="4">
    <source>
        <dbReference type="Proteomes" id="UP000283509"/>
    </source>
</evidence>
<dbReference type="SMART" id="SM00186">
    <property type="entry name" value="FBG"/>
    <property type="match status" value="1"/>
</dbReference>
<dbReference type="Gene3D" id="3.90.215.10">
    <property type="entry name" value="Gamma Fibrinogen, chain A, domain 1"/>
    <property type="match status" value="1"/>
</dbReference>
<reference evidence="3 4" key="1">
    <citation type="submission" date="2018-04" db="EMBL/GenBank/DDBJ databases">
        <authorList>
            <person name="Zhang X."/>
            <person name="Yuan J."/>
            <person name="Li F."/>
            <person name="Xiang J."/>
        </authorList>
    </citation>
    <scope>NUCLEOTIDE SEQUENCE [LARGE SCALE GENOMIC DNA]</scope>
    <source>
        <tissue evidence="3">Muscle</tissue>
    </source>
</reference>
<dbReference type="Proteomes" id="UP000283509">
    <property type="component" value="Unassembled WGS sequence"/>
</dbReference>
<evidence type="ECO:0000313" key="3">
    <source>
        <dbReference type="EMBL" id="ROT70333.1"/>
    </source>
</evidence>
<comment type="caution">
    <text evidence="3">The sequence shown here is derived from an EMBL/GenBank/DDBJ whole genome shotgun (WGS) entry which is preliminary data.</text>
</comment>
<accession>A0A3R7MUX2</accession>
<dbReference type="SUPFAM" id="SSF56496">
    <property type="entry name" value="Fibrinogen C-terminal domain-like"/>
    <property type="match status" value="1"/>
</dbReference>
<evidence type="ECO:0000256" key="1">
    <source>
        <dbReference type="SAM" id="SignalP"/>
    </source>
</evidence>
<dbReference type="InterPro" id="IPR014716">
    <property type="entry name" value="Fibrinogen_a/b/g_C_1"/>
</dbReference>